<proteinExistence type="predicted"/>
<comment type="caution">
    <text evidence="2">The sequence shown here is derived from an EMBL/GenBank/DDBJ whole genome shotgun (WGS) entry which is preliminary data.</text>
</comment>
<dbReference type="AlphaFoldDB" id="A0A7J6PCD7"/>
<gene>
    <name evidence="2" type="ORF">FOZ60_009987</name>
</gene>
<dbReference type="Proteomes" id="UP000541610">
    <property type="component" value="Unassembled WGS sequence"/>
</dbReference>
<reference evidence="2 3" key="1">
    <citation type="submission" date="2020-04" db="EMBL/GenBank/DDBJ databases">
        <title>Perkinsus olseni comparative genomics.</title>
        <authorList>
            <person name="Bogema D.R."/>
        </authorList>
    </citation>
    <scope>NUCLEOTIDE SEQUENCE [LARGE SCALE GENOMIC DNA]</scope>
    <source>
        <strain evidence="2">00978-12</strain>
    </source>
</reference>
<evidence type="ECO:0000313" key="3">
    <source>
        <dbReference type="Proteomes" id="UP000541610"/>
    </source>
</evidence>
<organism evidence="2 3">
    <name type="scientific">Perkinsus olseni</name>
    <name type="common">Perkinsus atlanticus</name>
    <dbReference type="NCBI Taxonomy" id="32597"/>
    <lineage>
        <taxon>Eukaryota</taxon>
        <taxon>Sar</taxon>
        <taxon>Alveolata</taxon>
        <taxon>Perkinsozoa</taxon>
        <taxon>Perkinsea</taxon>
        <taxon>Perkinsida</taxon>
        <taxon>Perkinsidae</taxon>
        <taxon>Perkinsus</taxon>
    </lineage>
</organism>
<evidence type="ECO:0000313" key="2">
    <source>
        <dbReference type="EMBL" id="KAF4693848.1"/>
    </source>
</evidence>
<sequence>MPITSDDAAVRALREKNISDRDKARISREARKTATIKEAQIKDAKIKRAERDRLGAPKDPLSAAVYRTKEDIIYSHRAIPTITTLLAELRHNKEELERLRECDIETSAKGAGMKTFPTQRSWKRGHREGGLRSWDCYRHDTDSVRRQ</sequence>
<name>A0A7J6PCD7_PEROL</name>
<evidence type="ECO:0000256" key="1">
    <source>
        <dbReference type="SAM" id="MobiDB-lite"/>
    </source>
</evidence>
<accession>A0A7J6PCD7</accession>
<dbReference type="EMBL" id="JABANP010000040">
    <property type="protein sequence ID" value="KAF4693848.1"/>
    <property type="molecule type" value="Genomic_DNA"/>
</dbReference>
<protein>
    <submittedName>
        <fullName evidence="2">Uncharacterized protein</fullName>
    </submittedName>
</protein>
<feature type="region of interest" description="Disordered" evidence="1">
    <location>
        <begin position="110"/>
        <end position="134"/>
    </location>
</feature>